<organism evidence="2 3">
    <name type="scientific">Persicimonas caeni</name>
    <dbReference type="NCBI Taxonomy" id="2292766"/>
    <lineage>
        <taxon>Bacteria</taxon>
        <taxon>Deltaproteobacteria</taxon>
        <taxon>Bradymonadales</taxon>
        <taxon>Bradymonadaceae</taxon>
        <taxon>Persicimonas</taxon>
    </lineage>
</organism>
<protein>
    <submittedName>
        <fullName evidence="2">Uncharacterized protein</fullName>
    </submittedName>
</protein>
<dbReference type="EMBL" id="CP041186">
    <property type="protein sequence ID" value="QDG54060.1"/>
    <property type="molecule type" value="Genomic_DNA"/>
</dbReference>
<proteinExistence type="predicted"/>
<feature type="region of interest" description="Disordered" evidence="1">
    <location>
        <begin position="226"/>
        <end position="257"/>
    </location>
</feature>
<reference evidence="2 3" key="1">
    <citation type="submission" date="2019-06" db="EMBL/GenBank/DDBJ databases">
        <title>Persicimonas caeni gen. nov., sp. nov., a predatory bacterium isolated from solar saltern.</title>
        <authorList>
            <person name="Wang S."/>
        </authorList>
    </citation>
    <scope>NUCLEOTIDE SEQUENCE [LARGE SCALE GENOMIC DNA]</scope>
    <source>
        <strain evidence="2 3">YN101</strain>
    </source>
</reference>
<dbReference type="RefSeq" id="WP_141200505.1">
    <property type="nucleotide sequence ID" value="NZ_CP041186.1"/>
</dbReference>
<sequence length="257" mass="28464">MIGWLTAAVIILLAALILWGLPRLAAGRKVAAQSGELTEALVVLSRSLGLERCDRRTVFGDIVHRLRGEFNRLRVDMEVQVGRSCSFTRITIDFPQPLDQELTILSDRKPAVRNWLLRQKEVELGVEEFDRDFILLARHERRLEAILSPAIRFQLRRLMDKVDKLEVGDHALHVMVLEMTEPDAVSALLKKALETAERIYSTAVQLGPSPSKVEASVYSQAAADIYSREEEPVSGEPSSSSSSTASGETSSGSRSPA</sequence>
<evidence type="ECO:0000313" key="2">
    <source>
        <dbReference type="EMBL" id="QDG54060.1"/>
    </source>
</evidence>
<gene>
    <name evidence="2" type="ORF">FIV42_25950</name>
</gene>
<evidence type="ECO:0000313" key="3">
    <source>
        <dbReference type="Proteomes" id="UP000315995"/>
    </source>
</evidence>
<dbReference type="Proteomes" id="UP000315995">
    <property type="component" value="Chromosome"/>
</dbReference>
<feature type="compositionally biased region" description="Low complexity" evidence="1">
    <location>
        <begin position="234"/>
        <end position="257"/>
    </location>
</feature>
<keyword evidence="3" id="KW-1185">Reference proteome</keyword>
<accession>A0A5B8YCJ7</accession>
<accession>A0A4Y6Q0P4</accession>
<evidence type="ECO:0000256" key="1">
    <source>
        <dbReference type="SAM" id="MobiDB-lite"/>
    </source>
</evidence>
<name>A0A4Y6Q0P4_PERCE</name>
<dbReference type="AlphaFoldDB" id="A0A4Y6Q0P4"/>